<proteinExistence type="predicted"/>
<gene>
    <name evidence="2" type="ORF">BN848_0032020</name>
</gene>
<sequence>MDTLQPSQVPLDPGLFSLLDGSQQASPQVCVLWASSLSFIQSEEVARRSHSQSGRKPSTHKQAPSKQDETQASSRHPRSIGVVTLCCTD</sequence>
<evidence type="ECO:0000313" key="2">
    <source>
        <dbReference type="EMBL" id="CEG02725.1"/>
    </source>
</evidence>
<protein>
    <submittedName>
        <fullName evidence="2">WGS project CBME000000000 data, contig CS3487_c000528</fullName>
    </submittedName>
</protein>
<dbReference type="AlphaFoldDB" id="A0A096PDG1"/>
<name>A0A096PDG1_FUSPS</name>
<evidence type="ECO:0000256" key="1">
    <source>
        <dbReference type="SAM" id="MobiDB-lite"/>
    </source>
</evidence>
<accession>A0A096PDG1</accession>
<dbReference type="EMBL" id="CBME010000526">
    <property type="protein sequence ID" value="CEG02725.1"/>
    <property type="molecule type" value="Genomic_DNA"/>
</dbReference>
<feature type="region of interest" description="Disordered" evidence="1">
    <location>
        <begin position="44"/>
        <end position="89"/>
    </location>
</feature>
<organism evidence="2">
    <name type="scientific">Fusarium pseudograminearum CS3487</name>
    <dbReference type="NCBI Taxonomy" id="1318458"/>
    <lineage>
        <taxon>Eukaryota</taxon>
        <taxon>Fungi</taxon>
        <taxon>Dikarya</taxon>
        <taxon>Ascomycota</taxon>
        <taxon>Pezizomycotina</taxon>
        <taxon>Sordariomycetes</taxon>
        <taxon>Hypocreomycetidae</taxon>
        <taxon>Hypocreales</taxon>
        <taxon>Nectriaceae</taxon>
        <taxon>Fusarium</taxon>
    </lineage>
</organism>
<feature type="compositionally biased region" description="Polar residues" evidence="1">
    <location>
        <begin position="51"/>
        <end position="74"/>
    </location>
</feature>
<comment type="caution">
    <text evidence="2">The sequence shown here is derived from an EMBL/GenBank/DDBJ whole genome shotgun (WGS) entry which is preliminary data.</text>
</comment>
<reference evidence="2" key="1">
    <citation type="submission" date="2013-05" db="EMBL/GenBank/DDBJ databases">
        <title>Draft genome sequences of six wheat associated Fusarium spp. isolates.</title>
        <authorList>
            <person name="Moolhuijzen P.M."/>
            <person name="Manners J.M."/>
            <person name="Wilcox S."/>
            <person name="Bellgard M.I."/>
            <person name="Gardiner D.M."/>
        </authorList>
    </citation>
    <scope>NUCLEOTIDE SEQUENCE</scope>
    <source>
        <strain evidence="2">CS3487</strain>
        <strain evidence="2">CS3487</strain>
    </source>
</reference>